<evidence type="ECO:0000256" key="6">
    <source>
        <dbReference type="ARBA" id="ARBA00023125"/>
    </source>
</evidence>
<sequence>MLVSQSQPHQIVAIDRLSALFDRYLQTDVGEGDAATDTLKTYRINLKQFLAWCSGINLHPIAATRRQMKEYRLWLLETQKYQRATVALKLSVVRRFYDALIENELMSYNPALGLKPPRETRDPAERINYLQSGEMYKLLENMPKDHTPVSLRDRLLIAVMVIQGCRTIEMHRVSVGDIVKRGADVGLKVKGKRSVRIVPLTPDLADLLHQYLTARKQAGENLREDTPLFVSYSRNCDSSRLSRRSMQRIVDKYLIANGLKPEPVKRKVRKTAAIPKSDRRPEIDTITTPDTALANAFSLNPEPSQGVEPNSTVVTREPSVAIRGQKPSKSRSSSLKRSLSAHSLRHTAGTLALRAGASLRQVQDLLGHADPRTTALYAHIADRWQFNPALWLDVPAL</sequence>
<dbReference type="SUPFAM" id="SSF56349">
    <property type="entry name" value="DNA breaking-rejoining enzymes"/>
    <property type="match status" value="1"/>
</dbReference>
<keyword evidence="2" id="KW-0963">Cytoplasm</keyword>
<dbReference type="Pfam" id="PF00589">
    <property type="entry name" value="Phage_integrase"/>
    <property type="match status" value="2"/>
</dbReference>
<evidence type="ECO:0000256" key="3">
    <source>
        <dbReference type="ARBA" id="ARBA00022618"/>
    </source>
</evidence>
<dbReference type="GO" id="GO:0006310">
    <property type="term" value="P:DNA recombination"/>
    <property type="evidence" value="ECO:0007669"/>
    <property type="project" value="UniProtKB-KW"/>
</dbReference>
<keyword evidence="6 9" id="KW-0238">DNA-binding</keyword>
<organism evidence="13 14">
    <name type="scientific">Merismopedia glauca CCAP 1448/3</name>
    <dbReference type="NCBI Taxonomy" id="1296344"/>
    <lineage>
        <taxon>Bacteria</taxon>
        <taxon>Bacillati</taxon>
        <taxon>Cyanobacteriota</taxon>
        <taxon>Cyanophyceae</taxon>
        <taxon>Synechococcales</taxon>
        <taxon>Merismopediaceae</taxon>
        <taxon>Merismopedia</taxon>
    </lineage>
</organism>
<dbReference type="GO" id="GO:0015074">
    <property type="term" value="P:DNA integration"/>
    <property type="evidence" value="ECO:0007669"/>
    <property type="project" value="UniProtKB-KW"/>
</dbReference>
<comment type="caution">
    <text evidence="13">The sequence shown here is derived from an EMBL/GenBank/DDBJ whole genome shotgun (WGS) entry which is preliminary data.</text>
</comment>
<dbReference type="InterPro" id="IPR050090">
    <property type="entry name" value="Tyrosine_recombinase_XerCD"/>
</dbReference>
<dbReference type="GO" id="GO:0005737">
    <property type="term" value="C:cytoplasm"/>
    <property type="evidence" value="ECO:0007669"/>
    <property type="project" value="UniProtKB-SubCell"/>
</dbReference>
<evidence type="ECO:0000256" key="2">
    <source>
        <dbReference type="ARBA" id="ARBA00022490"/>
    </source>
</evidence>
<dbReference type="RefSeq" id="WP_106290010.1">
    <property type="nucleotide sequence ID" value="NZ_CAWNTC010000132.1"/>
</dbReference>
<proteinExistence type="predicted"/>
<dbReference type="Gene3D" id="1.10.443.10">
    <property type="entry name" value="Intergrase catalytic core"/>
    <property type="match status" value="1"/>
</dbReference>
<protein>
    <submittedName>
        <fullName evidence="13">Integrase</fullName>
    </submittedName>
</protein>
<evidence type="ECO:0000256" key="9">
    <source>
        <dbReference type="PROSITE-ProRule" id="PRU01248"/>
    </source>
</evidence>
<accession>A0A2T1BZS8</accession>
<keyword evidence="14" id="KW-1185">Reference proteome</keyword>
<dbReference type="PANTHER" id="PTHR30349:SF77">
    <property type="entry name" value="TYROSINE RECOMBINASE XERC"/>
    <property type="match status" value="1"/>
</dbReference>
<dbReference type="InterPro" id="IPR044068">
    <property type="entry name" value="CB"/>
</dbReference>
<dbReference type="InterPro" id="IPR010998">
    <property type="entry name" value="Integrase_recombinase_N"/>
</dbReference>
<dbReference type="Proteomes" id="UP000238762">
    <property type="component" value="Unassembled WGS sequence"/>
</dbReference>
<keyword evidence="7" id="KW-0233">DNA recombination</keyword>
<gene>
    <name evidence="13" type="ORF">C7B64_17880</name>
</gene>
<dbReference type="OrthoDB" id="504361at2"/>
<evidence type="ECO:0000256" key="10">
    <source>
        <dbReference type="SAM" id="MobiDB-lite"/>
    </source>
</evidence>
<dbReference type="GO" id="GO:0007059">
    <property type="term" value="P:chromosome segregation"/>
    <property type="evidence" value="ECO:0007669"/>
    <property type="project" value="UniProtKB-KW"/>
</dbReference>
<dbReference type="PANTHER" id="PTHR30349">
    <property type="entry name" value="PHAGE INTEGRASE-RELATED"/>
    <property type="match status" value="1"/>
</dbReference>
<keyword evidence="3" id="KW-0132">Cell division</keyword>
<feature type="region of interest" description="Disordered" evidence="10">
    <location>
        <begin position="318"/>
        <end position="341"/>
    </location>
</feature>
<dbReference type="InterPro" id="IPR011010">
    <property type="entry name" value="DNA_brk_join_enz"/>
</dbReference>
<dbReference type="Pfam" id="PF13495">
    <property type="entry name" value="Phage_int_SAM_4"/>
    <property type="match status" value="1"/>
</dbReference>
<evidence type="ECO:0000256" key="5">
    <source>
        <dbReference type="ARBA" id="ARBA00022908"/>
    </source>
</evidence>
<evidence type="ECO:0000256" key="7">
    <source>
        <dbReference type="ARBA" id="ARBA00023172"/>
    </source>
</evidence>
<evidence type="ECO:0000259" key="11">
    <source>
        <dbReference type="PROSITE" id="PS51898"/>
    </source>
</evidence>
<comment type="subcellular location">
    <subcellularLocation>
        <location evidence="1">Cytoplasm</location>
    </subcellularLocation>
</comment>
<dbReference type="PROSITE" id="PS51900">
    <property type="entry name" value="CB"/>
    <property type="match status" value="1"/>
</dbReference>
<dbReference type="GO" id="GO:0003677">
    <property type="term" value="F:DNA binding"/>
    <property type="evidence" value="ECO:0007669"/>
    <property type="project" value="UniProtKB-UniRule"/>
</dbReference>
<dbReference type="Gene3D" id="1.10.150.130">
    <property type="match status" value="1"/>
</dbReference>
<keyword evidence="5" id="KW-0229">DNA integration</keyword>
<feature type="domain" description="Core-binding (CB)" evidence="12">
    <location>
        <begin position="12"/>
        <end position="101"/>
    </location>
</feature>
<dbReference type="InterPro" id="IPR002104">
    <property type="entry name" value="Integrase_catalytic"/>
</dbReference>
<keyword evidence="8" id="KW-0131">Cell cycle</keyword>
<evidence type="ECO:0000256" key="1">
    <source>
        <dbReference type="ARBA" id="ARBA00004496"/>
    </source>
</evidence>
<dbReference type="PROSITE" id="PS51898">
    <property type="entry name" value="TYR_RECOMBINASE"/>
    <property type="match status" value="1"/>
</dbReference>
<reference evidence="13 14" key="1">
    <citation type="submission" date="2018-02" db="EMBL/GenBank/DDBJ databases">
        <authorList>
            <person name="Cohen D.B."/>
            <person name="Kent A.D."/>
        </authorList>
    </citation>
    <scope>NUCLEOTIDE SEQUENCE [LARGE SCALE GENOMIC DNA]</scope>
    <source>
        <strain evidence="13 14">CCAP 1448/3</strain>
    </source>
</reference>
<dbReference type="InterPro" id="IPR013762">
    <property type="entry name" value="Integrase-like_cat_sf"/>
</dbReference>
<dbReference type="EMBL" id="PVWJ01000102">
    <property type="protein sequence ID" value="PSB01530.1"/>
    <property type="molecule type" value="Genomic_DNA"/>
</dbReference>
<reference evidence="13 14" key="2">
    <citation type="submission" date="2018-03" db="EMBL/GenBank/DDBJ databases">
        <title>The ancient ancestry and fast evolution of plastids.</title>
        <authorList>
            <person name="Moore K.R."/>
            <person name="Magnabosco C."/>
            <person name="Momper L."/>
            <person name="Gold D.A."/>
            <person name="Bosak T."/>
            <person name="Fournier G.P."/>
        </authorList>
    </citation>
    <scope>NUCLEOTIDE SEQUENCE [LARGE SCALE GENOMIC DNA]</scope>
    <source>
        <strain evidence="13 14">CCAP 1448/3</strain>
    </source>
</reference>
<keyword evidence="4" id="KW-0159">Chromosome partition</keyword>
<dbReference type="GO" id="GO:0051301">
    <property type="term" value="P:cell division"/>
    <property type="evidence" value="ECO:0007669"/>
    <property type="project" value="UniProtKB-KW"/>
</dbReference>
<dbReference type="SUPFAM" id="SSF47823">
    <property type="entry name" value="lambda integrase-like, N-terminal domain"/>
    <property type="match status" value="1"/>
</dbReference>
<dbReference type="InterPro" id="IPR004107">
    <property type="entry name" value="Integrase_SAM-like_N"/>
</dbReference>
<name>A0A2T1BZS8_9CYAN</name>
<dbReference type="AlphaFoldDB" id="A0A2T1BZS8"/>
<evidence type="ECO:0000313" key="13">
    <source>
        <dbReference type="EMBL" id="PSB01530.1"/>
    </source>
</evidence>
<evidence type="ECO:0000256" key="8">
    <source>
        <dbReference type="ARBA" id="ARBA00023306"/>
    </source>
</evidence>
<evidence type="ECO:0000313" key="14">
    <source>
        <dbReference type="Proteomes" id="UP000238762"/>
    </source>
</evidence>
<feature type="compositionally biased region" description="Low complexity" evidence="10">
    <location>
        <begin position="330"/>
        <end position="341"/>
    </location>
</feature>
<feature type="domain" description="Tyr recombinase" evidence="11">
    <location>
        <begin position="125"/>
        <end position="390"/>
    </location>
</feature>
<evidence type="ECO:0000256" key="4">
    <source>
        <dbReference type="ARBA" id="ARBA00022829"/>
    </source>
</evidence>
<evidence type="ECO:0000259" key="12">
    <source>
        <dbReference type="PROSITE" id="PS51900"/>
    </source>
</evidence>